<reference evidence="1 2" key="1">
    <citation type="journal article" date="2016" name="Nat. Commun.">
        <title>Thousands of microbial genomes shed light on interconnected biogeochemical processes in an aquifer system.</title>
        <authorList>
            <person name="Anantharaman K."/>
            <person name="Brown C.T."/>
            <person name="Hug L.A."/>
            <person name="Sharon I."/>
            <person name="Castelle C.J."/>
            <person name="Probst A.J."/>
            <person name="Thomas B.C."/>
            <person name="Singh A."/>
            <person name="Wilkins M.J."/>
            <person name="Karaoz U."/>
            <person name="Brodie E.L."/>
            <person name="Williams K.H."/>
            <person name="Hubbard S.S."/>
            <person name="Banfield J.F."/>
        </authorList>
    </citation>
    <scope>NUCLEOTIDE SEQUENCE [LARGE SCALE GENOMIC DNA]</scope>
</reference>
<dbReference type="Proteomes" id="UP000176424">
    <property type="component" value="Unassembled WGS sequence"/>
</dbReference>
<dbReference type="AlphaFoldDB" id="A0A1F4ZSU9"/>
<dbReference type="STRING" id="1797263.A2397_02055"/>
<name>A0A1F4ZSU9_9BACT</name>
<evidence type="ECO:0000313" key="2">
    <source>
        <dbReference type="Proteomes" id="UP000176424"/>
    </source>
</evidence>
<proteinExistence type="predicted"/>
<gene>
    <name evidence="1" type="ORF">A2397_02055</name>
</gene>
<protein>
    <submittedName>
        <fullName evidence="1">Uncharacterized protein</fullName>
    </submittedName>
</protein>
<comment type="caution">
    <text evidence="1">The sequence shown here is derived from an EMBL/GenBank/DDBJ whole genome shotgun (WGS) entry which is preliminary data.</text>
</comment>
<accession>A0A1F4ZSU9</accession>
<organism evidence="1 2">
    <name type="scientific">Candidatus Amesbacteria bacterium RIFOXYB1_FULL_44_23</name>
    <dbReference type="NCBI Taxonomy" id="1797263"/>
    <lineage>
        <taxon>Bacteria</taxon>
        <taxon>Candidatus Amesiibacteriota</taxon>
    </lineage>
</organism>
<evidence type="ECO:0000313" key="1">
    <source>
        <dbReference type="EMBL" id="OGD09451.1"/>
    </source>
</evidence>
<sequence>MGGVLSALLTEFIQLDFFGDVNLVTFSDIVLGFADAANKTKDLTGTFFGHSFVILLETASHVYWVTGGTGVAAAGWVGMFQAGETGAGALESGACGIVAGAMGTTGSGATGAMTTGSGAITGGGVTTGVGLKTGVGGTLTVAAAWSILA</sequence>
<dbReference type="EMBL" id="MEXR01000032">
    <property type="protein sequence ID" value="OGD09451.1"/>
    <property type="molecule type" value="Genomic_DNA"/>
</dbReference>